<dbReference type="InterPro" id="IPR038148">
    <property type="entry name" value="Tn1545/Tn916_Xis"/>
</dbReference>
<name>A0ABS1EQC2_9CLOT</name>
<evidence type="ECO:0000313" key="3">
    <source>
        <dbReference type="Proteomes" id="UP000596739"/>
    </source>
</evidence>
<gene>
    <name evidence="2" type="ORF">JHL18_13115</name>
</gene>
<proteinExistence type="predicted"/>
<feature type="domain" description="Helix-turn-helix" evidence="1">
    <location>
        <begin position="27"/>
        <end position="75"/>
    </location>
</feature>
<evidence type="ECO:0000259" key="1">
    <source>
        <dbReference type="Pfam" id="PF12728"/>
    </source>
</evidence>
<dbReference type="InterPro" id="IPR041657">
    <property type="entry name" value="HTH_17"/>
</dbReference>
<dbReference type="Gene3D" id="3.90.105.50">
    <property type="match status" value="1"/>
</dbReference>
<dbReference type="Proteomes" id="UP000596739">
    <property type="component" value="Unassembled WGS sequence"/>
</dbReference>
<dbReference type="Pfam" id="PF12728">
    <property type="entry name" value="HTH_17"/>
    <property type="match status" value="1"/>
</dbReference>
<dbReference type="InterPro" id="IPR010093">
    <property type="entry name" value="SinI_DNA-bd"/>
</dbReference>
<sequence>MEELKMIIKQALEEVKPTIREEQKLTLTIDEAAKLSGIGKHKISEFVYQQDFPCVKIGNKTLINRKLFIDWLDRASEERRAL</sequence>
<dbReference type="RefSeq" id="WP_200269871.1">
    <property type="nucleotide sequence ID" value="NZ_JAENHN010000037.1"/>
</dbReference>
<dbReference type="NCBIfam" id="TIGR01764">
    <property type="entry name" value="excise"/>
    <property type="match status" value="1"/>
</dbReference>
<reference evidence="3" key="1">
    <citation type="submission" date="2021-01" db="EMBL/GenBank/DDBJ databases">
        <title>Genome public.</title>
        <authorList>
            <person name="Liu C."/>
            <person name="Sun Q."/>
        </authorList>
    </citation>
    <scope>NUCLEOTIDE SEQUENCE [LARGE SCALE GENOMIC DNA]</scope>
    <source>
        <strain evidence="3">YIM B02505</strain>
    </source>
</reference>
<comment type="caution">
    <text evidence="2">The sequence shown here is derived from an EMBL/GenBank/DDBJ whole genome shotgun (WGS) entry which is preliminary data.</text>
</comment>
<accession>A0ABS1EQC2</accession>
<keyword evidence="3" id="KW-1185">Reference proteome</keyword>
<protein>
    <submittedName>
        <fullName evidence="2">Helix-turn-helix domain-containing protein</fullName>
    </submittedName>
</protein>
<evidence type="ECO:0000313" key="2">
    <source>
        <dbReference type="EMBL" id="MBK1811562.1"/>
    </source>
</evidence>
<dbReference type="EMBL" id="JAENHN010000037">
    <property type="protein sequence ID" value="MBK1811562.1"/>
    <property type="molecule type" value="Genomic_DNA"/>
</dbReference>
<organism evidence="2 3">
    <name type="scientific">Clostridium yunnanense</name>
    <dbReference type="NCBI Taxonomy" id="2800325"/>
    <lineage>
        <taxon>Bacteria</taxon>
        <taxon>Bacillati</taxon>
        <taxon>Bacillota</taxon>
        <taxon>Clostridia</taxon>
        <taxon>Eubacteriales</taxon>
        <taxon>Clostridiaceae</taxon>
        <taxon>Clostridium</taxon>
    </lineage>
</organism>